<dbReference type="Proteomes" id="UP000887159">
    <property type="component" value="Unassembled WGS sequence"/>
</dbReference>
<dbReference type="Gene3D" id="3.30.420.10">
    <property type="entry name" value="Ribonuclease H-like superfamily/Ribonuclease H"/>
    <property type="match status" value="1"/>
</dbReference>
<gene>
    <name evidence="1" type="primary">X975_11660</name>
    <name evidence="1" type="ORF">TNCV_796511</name>
</gene>
<dbReference type="InterPro" id="IPR036397">
    <property type="entry name" value="RNaseH_sf"/>
</dbReference>
<protein>
    <submittedName>
        <fullName evidence="1">Transposable element Tcb1 transposase</fullName>
    </submittedName>
</protein>
<keyword evidence="2" id="KW-1185">Reference proteome</keyword>
<dbReference type="AlphaFoldDB" id="A0A8X7BL72"/>
<dbReference type="EMBL" id="BMAU01021431">
    <property type="protein sequence ID" value="GFY35295.1"/>
    <property type="molecule type" value="Genomic_DNA"/>
</dbReference>
<proteinExistence type="predicted"/>
<organism evidence="1 2">
    <name type="scientific">Trichonephila clavipes</name>
    <name type="common">Golden silk orbweaver</name>
    <name type="synonym">Nephila clavipes</name>
    <dbReference type="NCBI Taxonomy" id="2585209"/>
    <lineage>
        <taxon>Eukaryota</taxon>
        <taxon>Metazoa</taxon>
        <taxon>Ecdysozoa</taxon>
        <taxon>Arthropoda</taxon>
        <taxon>Chelicerata</taxon>
        <taxon>Arachnida</taxon>
        <taxon>Araneae</taxon>
        <taxon>Araneomorphae</taxon>
        <taxon>Entelegynae</taxon>
        <taxon>Araneoidea</taxon>
        <taxon>Nephilidae</taxon>
        <taxon>Trichonephila</taxon>
    </lineage>
</organism>
<evidence type="ECO:0000313" key="2">
    <source>
        <dbReference type="Proteomes" id="UP000887159"/>
    </source>
</evidence>
<accession>A0A8X7BL72</accession>
<sequence length="86" mass="10359">MHLLQRGLRVRIALYSIPLTTNHRRLCLQWAHEHRAWRADWQQVVFSDESSFNLWNHNRRIRDTDYAGECECIIKRHSGRTPGFMV</sequence>
<name>A0A8X7BL72_TRICX</name>
<comment type="caution">
    <text evidence="1">The sequence shown here is derived from an EMBL/GenBank/DDBJ whole genome shotgun (WGS) entry which is preliminary data.</text>
</comment>
<evidence type="ECO:0000313" key="1">
    <source>
        <dbReference type="EMBL" id="GFY35295.1"/>
    </source>
</evidence>
<reference evidence="1" key="1">
    <citation type="submission" date="2020-08" db="EMBL/GenBank/DDBJ databases">
        <title>Multicomponent nature underlies the extraordinary mechanical properties of spider dragline silk.</title>
        <authorList>
            <person name="Kono N."/>
            <person name="Nakamura H."/>
            <person name="Mori M."/>
            <person name="Yoshida Y."/>
            <person name="Ohtoshi R."/>
            <person name="Malay A.D."/>
            <person name="Moran D.A.P."/>
            <person name="Tomita M."/>
            <person name="Numata K."/>
            <person name="Arakawa K."/>
        </authorList>
    </citation>
    <scope>NUCLEOTIDE SEQUENCE</scope>
</reference>
<dbReference type="GO" id="GO:0003676">
    <property type="term" value="F:nucleic acid binding"/>
    <property type="evidence" value="ECO:0007669"/>
    <property type="project" value="InterPro"/>
</dbReference>